<organism evidence="2 3">
    <name type="scientific">Salvia divinorum</name>
    <name type="common">Maria pastora</name>
    <name type="synonym">Diviner's sage</name>
    <dbReference type="NCBI Taxonomy" id="28513"/>
    <lineage>
        <taxon>Eukaryota</taxon>
        <taxon>Viridiplantae</taxon>
        <taxon>Streptophyta</taxon>
        <taxon>Embryophyta</taxon>
        <taxon>Tracheophyta</taxon>
        <taxon>Spermatophyta</taxon>
        <taxon>Magnoliopsida</taxon>
        <taxon>eudicotyledons</taxon>
        <taxon>Gunneridae</taxon>
        <taxon>Pentapetalae</taxon>
        <taxon>asterids</taxon>
        <taxon>lamiids</taxon>
        <taxon>Lamiales</taxon>
        <taxon>Lamiaceae</taxon>
        <taxon>Nepetoideae</taxon>
        <taxon>Mentheae</taxon>
        <taxon>Salviinae</taxon>
        <taxon>Salvia</taxon>
        <taxon>Salvia subgen. Calosphace</taxon>
    </lineage>
</organism>
<evidence type="ECO:0000313" key="3">
    <source>
        <dbReference type="Proteomes" id="UP001567538"/>
    </source>
</evidence>
<dbReference type="EMBL" id="JBEAFC010000004">
    <property type="protein sequence ID" value="KAL1559639.1"/>
    <property type="molecule type" value="Genomic_DNA"/>
</dbReference>
<sequence>MSGMQMEDRGPVGGTGDYMKDGTVDLKGMLEAPKGIPILRSSTGKWKACYFIVFLDDTPYWRTHRRHLSWSILDFINYLMGMVLLTFVVSLSALHPPSCGNGVRAKL</sequence>
<dbReference type="Proteomes" id="UP001567538">
    <property type="component" value="Unassembled WGS sequence"/>
</dbReference>
<evidence type="ECO:0000256" key="1">
    <source>
        <dbReference type="SAM" id="Phobius"/>
    </source>
</evidence>
<dbReference type="AlphaFoldDB" id="A0ABD1HT22"/>
<accession>A0ABD1HT22</accession>
<feature type="transmembrane region" description="Helical" evidence="1">
    <location>
        <begin position="75"/>
        <end position="94"/>
    </location>
</feature>
<keyword evidence="1" id="KW-0812">Transmembrane</keyword>
<keyword evidence="3" id="KW-1185">Reference proteome</keyword>
<proteinExistence type="predicted"/>
<keyword evidence="1" id="KW-1133">Transmembrane helix</keyword>
<comment type="caution">
    <text evidence="2">The sequence shown here is derived from an EMBL/GenBank/DDBJ whole genome shotgun (WGS) entry which is preliminary data.</text>
</comment>
<reference evidence="2 3" key="1">
    <citation type="submission" date="2024-06" db="EMBL/GenBank/DDBJ databases">
        <title>A chromosome level genome sequence of Diviner's sage (Salvia divinorum).</title>
        <authorList>
            <person name="Ford S.A."/>
            <person name="Ro D.-K."/>
            <person name="Ness R.W."/>
            <person name="Phillips M.A."/>
        </authorList>
    </citation>
    <scope>NUCLEOTIDE SEQUENCE [LARGE SCALE GENOMIC DNA]</scope>
    <source>
        <strain evidence="2">SAF-2024a</strain>
        <tissue evidence="2">Leaf</tissue>
    </source>
</reference>
<evidence type="ECO:0000313" key="2">
    <source>
        <dbReference type="EMBL" id="KAL1559639.1"/>
    </source>
</evidence>
<keyword evidence="1" id="KW-0472">Membrane</keyword>
<name>A0ABD1HT22_SALDI</name>
<gene>
    <name evidence="2" type="ORF">AAHA92_09958</name>
</gene>
<protein>
    <submittedName>
        <fullName evidence="2">Uncharacterized protein</fullName>
    </submittedName>
</protein>